<evidence type="ECO:0000256" key="2">
    <source>
        <dbReference type="ARBA" id="ARBA00022771"/>
    </source>
</evidence>
<keyword evidence="2" id="KW-0863">Zinc-finger</keyword>
<dbReference type="InterPro" id="IPR001965">
    <property type="entry name" value="Znf_PHD"/>
</dbReference>
<dbReference type="SMART" id="SM00439">
    <property type="entry name" value="BAH"/>
    <property type="match status" value="1"/>
</dbReference>
<dbReference type="InterPro" id="IPR011011">
    <property type="entry name" value="Znf_FYVE_PHD"/>
</dbReference>
<sequence length="254" mass="28981">MKKRELRSLVAARETKSPMKTRLSSGSPTSVLPSQQSAGRRRNTPKKLIPENGVDSGAKKLTKTTVDSYKIPGSRNVVKVGDCVLIRAPQRVESPYVARIEKIEQIPASDKVKTVVKLRWFYHPEETVCGRRPFHGEQELCKSDHFDSQDADCIQGKCKVYTFEDYCMLKEVDKHDYFWRFEYQAASQTLSPDSVDVYCICEMPYNPDHFMVQCEMCSDWFHPSCVKLSQEQVATMEAYEASMTSQRCVKAIGP</sequence>
<feature type="domain" description="BAH" evidence="5">
    <location>
        <begin position="76"/>
        <end position="194"/>
    </location>
</feature>
<dbReference type="Gene3D" id="2.30.30.490">
    <property type="match status" value="1"/>
</dbReference>
<feature type="region of interest" description="Disordered" evidence="4">
    <location>
        <begin position="1"/>
        <end position="60"/>
    </location>
</feature>
<evidence type="ECO:0000313" key="6">
    <source>
        <dbReference type="EMBL" id="OAE32294.1"/>
    </source>
</evidence>
<comment type="caution">
    <text evidence="6">The sequence shown here is derived from an EMBL/GenBank/DDBJ whole genome shotgun (WGS) entry which is preliminary data.</text>
</comment>
<evidence type="ECO:0000256" key="1">
    <source>
        <dbReference type="ARBA" id="ARBA00022723"/>
    </source>
</evidence>
<dbReference type="Pfam" id="PF01426">
    <property type="entry name" value="BAH"/>
    <property type="match status" value="1"/>
</dbReference>
<dbReference type="InterPro" id="IPR001025">
    <property type="entry name" value="BAH_dom"/>
</dbReference>
<dbReference type="GO" id="GO:0003682">
    <property type="term" value="F:chromatin binding"/>
    <property type="evidence" value="ECO:0007669"/>
    <property type="project" value="InterPro"/>
</dbReference>
<dbReference type="Gene3D" id="3.30.40.10">
    <property type="entry name" value="Zinc/RING finger domain, C3HC4 (zinc finger)"/>
    <property type="match status" value="1"/>
</dbReference>
<keyword evidence="1" id="KW-0479">Metal-binding</keyword>
<dbReference type="PROSITE" id="PS51038">
    <property type="entry name" value="BAH"/>
    <property type="match status" value="1"/>
</dbReference>
<proteinExistence type="predicted"/>
<keyword evidence="3" id="KW-0862">Zinc</keyword>
<evidence type="ECO:0000259" key="5">
    <source>
        <dbReference type="PROSITE" id="PS51038"/>
    </source>
</evidence>
<evidence type="ECO:0000256" key="3">
    <source>
        <dbReference type="ARBA" id="ARBA00022833"/>
    </source>
</evidence>
<dbReference type="GO" id="GO:0008270">
    <property type="term" value="F:zinc ion binding"/>
    <property type="evidence" value="ECO:0007669"/>
    <property type="project" value="UniProtKB-KW"/>
</dbReference>
<gene>
    <name evidence="6" type="ORF">AXG93_2190s1140</name>
</gene>
<evidence type="ECO:0000256" key="4">
    <source>
        <dbReference type="SAM" id="MobiDB-lite"/>
    </source>
</evidence>
<dbReference type="InterPro" id="IPR013083">
    <property type="entry name" value="Znf_RING/FYVE/PHD"/>
</dbReference>
<dbReference type="AlphaFoldDB" id="A0A176WHC8"/>
<dbReference type="PANTHER" id="PTHR46364">
    <property type="entry name" value="OS08G0421900 PROTEIN"/>
    <property type="match status" value="1"/>
</dbReference>
<keyword evidence="7" id="KW-1185">Reference proteome</keyword>
<dbReference type="Pfam" id="PF00628">
    <property type="entry name" value="PHD"/>
    <property type="match status" value="1"/>
</dbReference>
<dbReference type="EMBL" id="LVLJ01000868">
    <property type="protein sequence ID" value="OAE32294.1"/>
    <property type="molecule type" value="Genomic_DNA"/>
</dbReference>
<organism evidence="6 7">
    <name type="scientific">Marchantia polymorpha subsp. ruderalis</name>
    <dbReference type="NCBI Taxonomy" id="1480154"/>
    <lineage>
        <taxon>Eukaryota</taxon>
        <taxon>Viridiplantae</taxon>
        <taxon>Streptophyta</taxon>
        <taxon>Embryophyta</taxon>
        <taxon>Marchantiophyta</taxon>
        <taxon>Marchantiopsida</taxon>
        <taxon>Marchantiidae</taxon>
        <taxon>Marchantiales</taxon>
        <taxon>Marchantiaceae</taxon>
        <taxon>Marchantia</taxon>
    </lineage>
</organism>
<feature type="compositionally biased region" description="Polar residues" evidence="4">
    <location>
        <begin position="22"/>
        <end position="38"/>
    </location>
</feature>
<dbReference type="InterPro" id="IPR043151">
    <property type="entry name" value="BAH_sf"/>
</dbReference>
<reference evidence="6" key="1">
    <citation type="submission" date="2016-03" db="EMBL/GenBank/DDBJ databases">
        <title>Mechanisms controlling the formation of the plant cell surface in tip-growing cells are functionally conserved among land plants.</title>
        <authorList>
            <person name="Honkanen S."/>
            <person name="Jones V.A."/>
            <person name="Morieri G."/>
            <person name="Champion C."/>
            <person name="Hetherington A.J."/>
            <person name="Kelly S."/>
            <person name="Saint-Marcoux D."/>
            <person name="Proust H."/>
            <person name="Prescott H."/>
            <person name="Dolan L."/>
        </authorList>
    </citation>
    <scope>NUCLEOTIDE SEQUENCE [LARGE SCALE GENOMIC DNA]</scope>
    <source>
        <tissue evidence="6">Whole gametophyte</tissue>
    </source>
</reference>
<name>A0A176WHC8_MARPO</name>
<protein>
    <recommendedName>
        <fullName evidence="5">BAH domain-containing protein</fullName>
    </recommendedName>
</protein>
<dbReference type="SMART" id="SM00249">
    <property type="entry name" value="PHD"/>
    <property type="match status" value="1"/>
</dbReference>
<dbReference type="SUPFAM" id="SSF57903">
    <property type="entry name" value="FYVE/PHD zinc finger"/>
    <property type="match status" value="1"/>
</dbReference>
<evidence type="ECO:0000313" key="7">
    <source>
        <dbReference type="Proteomes" id="UP000077202"/>
    </source>
</evidence>
<accession>A0A176WHC8</accession>
<dbReference type="Proteomes" id="UP000077202">
    <property type="component" value="Unassembled WGS sequence"/>
</dbReference>
<dbReference type="InterPro" id="IPR019787">
    <property type="entry name" value="Znf_PHD-finger"/>
</dbReference>